<gene>
    <name evidence="1" type="ORF">OOT00_15140</name>
</gene>
<protein>
    <recommendedName>
        <fullName evidence="3">4Fe-4S ferredoxin-type domain-containing protein</fullName>
    </recommendedName>
</protein>
<dbReference type="Proteomes" id="UP001209681">
    <property type="component" value="Unassembled WGS sequence"/>
</dbReference>
<organism evidence="1 2">
    <name type="scientific">Desulfobotulus pelophilus</name>
    <dbReference type="NCBI Taxonomy" id="2823377"/>
    <lineage>
        <taxon>Bacteria</taxon>
        <taxon>Pseudomonadati</taxon>
        <taxon>Thermodesulfobacteriota</taxon>
        <taxon>Desulfobacteria</taxon>
        <taxon>Desulfobacterales</taxon>
        <taxon>Desulfobacteraceae</taxon>
        <taxon>Desulfobotulus</taxon>
    </lineage>
</organism>
<name>A0ABT3NCY1_9BACT</name>
<dbReference type="RefSeq" id="WP_265426259.1">
    <property type="nucleotide sequence ID" value="NZ_JAPFPW010000031.1"/>
</dbReference>
<comment type="caution">
    <text evidence="1">The sequence shown here is derived from an EMBL/GenBank/DDBJ whole genome shotgun (WGS) entry which is preliminary data.</text>
</comment>
<evidence type="ECO:0000313" key="1">
    <source>
        <dbReference type="EMBL" id="MCW7755317.1"/>
    </source>
</evidence>
<dbReference type="EMBL" id="JAPFPW010000031">
    <property type="protein sequence ID" value="MCW7755317.1"/>
    <property type="molecule type" value="Genomic_DNA"/>
</dbReference>
<proteinExistence type="predicted"/>
<evidence type="ECO:0008006" key="3">
    <source>
        <dbReference type="Google" id="ProtNLM"/>
    </source>
</evidence>
<reference evidence="1 2" key="1">
    <citation type="submission" date="2022-11" db="EMBL/GenBank/DDBJ databases">
        <title>Desulfobotulus tamanensis H1 sp. nov. - anaerobic, alkaliphilic, sulphate reducing bacterium isolated from terrestrial mud volcano.</title>
        <authorList>
            <person name="Frolova A."/>
            <person name="Merkel A.Y."/>
            <person name="Slobodkin A.I."/>
        </authorList>
    </citation>
    <scope>NUCLEOTIDE SEQUENCE [LARGE SCALE GENOMIC DNA]</scope>
    <source>
        <strain evidence="1 2">H1</strain>
    </source>
</reference>
<sequence length="69" mass="7945">MDGNRHQKPFIKRDRFDFEVGYLTQSPCLTCIYRETFPSCFHGCLVLDAVQTRLAEGIELGRCEENGEC</sequence>
<accession>A0ABT3NCY1</accession>
<keyword evidence="2" id="KW-1185">Reference proteome</keyword>
<evidence type="ECO:0000313" key="2">
    <source>
        <dbReference type="Proteomes" id="UP001209681"/>
    </source>
</evidence>